<evidence type="ECO:0000256" key="4">
    <source>
        <dbReference type="PROSITE-ProRule" id="PRU00175"/>
    </source>
</evidence>
<keyword evidence="2 4" id="KW-0863">Zinc-finger</keyword>
<keyword evidence="1" id="KW-0479">Metal-binding</keyword>
<evidence type="ECO:0000256" key="2">
    <source>
        <dbReference type="ARBA" id="ARBA00022771"/>
    </source>
</evidence>
<gene>
    <name evidence="6" type="ORF">G4B88_007410</name>
</gene>
<dbReference type="GO" id="GO:0005829">
    <property type="term" value="C:cytosol"/>
    <property type="evidence" value="ECO:0007669"/>
    <property type="project" value="TreeGrafter"/>
</dbReference>
<dbReference type="EMBL" id="JAATIQ010001001">
    <property type="protein sequence ID" value="KAF4346456.1"/>
    <property type="molecule type" value="Genomic_DNA"/>
</dbReference>
<dbReference type="GO" id="GO:0016567">
    <property type="term" value="P:protein ubiquitination"/>
    <property type="evidence" value="ECO:0007669"/>
    <property type="project" value="TreeGrafter"/>
</dbReference>
<evidence type="ECO:0000259" key="5">
    <source>
        <dbReference type="PROSITE" id="PS50089"/>
    </source>
</evidence>
<dbReference type="Pfam" id="PF13639">
    <property type="entry name" value="zf-RING_2"/>
    <property type="match status" value="1"/>
</dbReference>
<dbReference type="InterPro" id="IPR013083">
    <property type="entry name" value="Znf_RING/FYVE/PHD"/>
</dbReference>
<feature type="domain" description="RING-type" evidence="5">
    <location>
        <begin position="97"/>
        <end position="120"/>
    </location>
</feature>
<keyword evidence="7" id="KW-1185">Reference proteome</keyword>
<dbReference type="PROSITE" id="PS00518">
    <property type="entry name" value="ZF_RING_1"/>
    <property type="match status" value="1"/>
</dbReference>
<accession>A0A7J6DKL5</accession>
<comment type="caution">
    <text evidence="6">The sequence shown here is derived from an EMBL/GenBank/DDBJ whole genome shotgun (WGS) entry which is preliminary data.</text>
</comment>
<dbReference type="GO" id="GO:0061630">
    <property type="term" value="F:ubiquitin protein ligase activity"/>
    <property type="evidence" value="ECO:0007669"/>
    <property type="project" value="TreeGrafter"/>
</dbReference>
<sequence>MFGFGNVDWFRPLQMARLTMSVYERKASIKDFYGDYYISFSVATRRALLIWRTGNRKRYAMLDTRRGMSKGKLSEADKREKRMWDLHGGEQKVLPNCSHSMCLKCYRDWRGRSQSCPFCRDSLKRVDSGDLWVFTEKSDAIDLSTILREDRKRLFMYIDRLPLVVPDPIYIPYDAHVR</sequence>
<organism evidence="6 7">
    <name type="scientific">Cannabis sativa</name>
    <name type="common">Hemp</name>
    <name type="synonym">Marijuana</name>
    <dbReference type="NCBI Taxonomy" id="3483"/>
    <lineage>
        <taxon>Eukaryota</taxon>
        <taxon>Viridiplantae</taxon>
        <taxon>Streptophyta</taxon>
        <taxon>Embryophyta</taxon>
        <taxon>Tracheophyta</taxon>
        <taxon>Spermatophyta</taxon>
        <taxon>Magnoliopsida</taxon>
        <taxon>eudicotyledons</taxon>
        <taxon>Gunneridae</taxon>
        <taxon>Pentapetalae</taxon>
        <taxon>rosids</taxon>
        <taxon>fabids</taxon>
        <taxon>Rosales</taxon>
        <taxon>Cannabaceae</taxon>
        <taxon>Cannabis</taxon>
    </lineage>
</organism>
<evidence type="ECO:0000313" key="6">
    <source>
        <dbReference type="EMBL" id="KAF4346456.1"/>
    </source>
</evidence>
<dbReference type="PROSITE" id="PS50089">
    <property type="entry name" value="ZF_RING_2"/>
    <property type="match status" value="1"/>
</dbReference>
<dbReference type="SUPFAM" id="SSF57850">
    <property type="entry name" value="RING/U-box"/>
    <property type="match status" value="1"/>
</dbReference>
<dbReference type="Proteomes" id="UP000583929">
    <property type="component" value="Unassembled WGS sequence"/>
</dbReference>
<evidence type="ECO:0000256" key="1">
    <source>
        <dbReference type="ARBA" id="ARBA00022723"/>
    </source>
</evidence>
<protein>
    <recommendedName>
        <fullName evidence="5">RING-type domain-containing protein</fullName>
    </recommendedName>
</protein>
<reference evidence="6 7" key="1">
    <citation type="journal article" date="2020" name="bioRxiv">
        <title>Sequence and annotation of 42 cannabis genomes reveals extensive copy number variation in cannabinoid synthesis and pathogen resistance genes.</title>
        <authorList>
            <person name="Mckernan K.J."/>
            <person name="Helbert Y."/>
            <person name="Kane L.T."/>
            <person name="Ebling H."/>
            <person name="Zhang L."/>
            <person name="Liu B."/>
            <person name="Eaton Z."/>
            <person name="Mclaughlin S."/>
            <person name="Kingan S."/>
            <person name="Baybayan P."/>
            <person name="Concepcion G."/>
            <person name="Jordan M."/>
            <person name="Riva A."/>
            <person name="Barbazuk W."/>
            <person name="Harkins T."/>
        </authorList>
    </citation>
    <scope>NUCLEOTIDE SEQUENCE [LARGE SCALE GENOMIC DNA]</scope>
    <source>
        <strain evidence="7">cv. Jamaican Lion 4</strain>
        <tissue evidence="6">Leaf</tissue>
    </source>
</reference>
<dbReference type="GO" id="GO:0008270">
    <property type="term" value="F:zinc ion binding"/>
    <property type="evidence" value="ECO:0007669"/>
    <property type="project" value="UniProtKB-KW"/>
</dbReference>
<dbReference type="InterPro" id="IPR017907">
    <property type="entry name" value="Znf_RING_CS"/>
</dbReference>
<keyword evidence="3" id="KW-0862">Zinc</keyword>
<name>A0A7J6DKL5_CANSA</name>
<proteinExistence type="predicted"/>
<dbReference type="AlphaFoldDB" id="A0A7J6DKL5"/>
<evidence type="ECO:0000256" key="3">
    <source>
        <dbReference type="ARBA" id="ARBA00022833"/>
    </source>
</evidence>
<evidence type="ECO:0000313" key="7">
    <source>
        <dbReference type="Proteomes" id="UP000583929"/>
    </source>
</evidence>
<dbReference type="PANTHER" id="PTHR15315">
    <property type="entry name" value="RING FINGER PROTEIN 41, 151"/>
    <property type="match status" value="1"/>
</dbReference>
<dbReference type="InterPro" id="IPR001841">
    <property type="entry name" value="Znf_RING"/>
</dbReference>
<dbReference type="Gene3D" id="3.30.40.10">
    <property type="entry name" value="Zinc/RING finger domain, C3HC4 (zinc finger)"/>
    <property type="match status" value="1"/>
</dbReference>
<dbReference type="PANTHER" id="PTHR15315:SF75">
    <property type="entry name" value="RING_U-BOX SUPERFAMILY PROTEIN"/>
    <property type="match status" value="1"/>
</dbReference>